<dbReference type="AlphaFoldDB" id="A0A6P4E6D9"/>
<name>A0A6P4E6D9_DRORH</name>
<evidence type="ECO:0000256" key="1">
    <source>
        <dbReference type="SAM" id="MobiDB-lite"/>
    </source>
</evidence>
<gene>
    <name evidence="2" type="primary">LOC108038497</name>
</gene>
<sequence>MGPETTDRQLCNLCFPHLINAFSQDEHSTEDARNVAKGCDEDITQERHGHEEPRAMRNADRKCGAGHTLNQTYMAQERAKMFALPA</sequence>
<protein>
    <submittedName>
        <fullName evidence="2">Uncharacterized protein LOC108038497</fullName>
    </submittedName>
</protein>
<feature type="region of interest" description="Disordered" evidence="1">
    <location>
        <begin position="25"/>
        <end position="55"/>
    </location>
</feature>
<dbReference type="RefSeq" id="XP_016970803.1">
    <property type="nucleotide sequence ID" value="XM_017115314.1"/>
</dbReference>
<accession>A0A6P4E6D9</accession>
<proteinExistence type="predicted"/>
<evidence type="ECO:0000313" key="2">
    <source>
        <dbReference type="RefSeq" id="XP_016970803.1"/>
    </source>
</evidence>
<organism evidence="2">
    <name type="scientific">Drosophila rhopaloa</name>
    <name type="common">Fruit fly</name>
    <dbReference type="NCBI Taxonomy" id="1041015"/>
    <lineage>
        <taxon>Eukaryota</taxon>
        <taxon>Metazoa</taxon>
        <taxon>Ecdysozoa</taxon>
        <taxon>Arthropoda</taxon>
        <taxon>Hexapoda</taxon>
        <taxon>Insecta</taxon>
        <taxon>Pterygota</taxon>
        <taxon>Neoptera</taxon>
        <taxon>Endopterygota</taxon>
        <taxon>Diptera</taxon>
        <taxon>Brachycera</taxon>
        <taxon>Muscomorpha</taxon>
        <taxon>Ephydroidea</taxon>
        <taxon>Drosophilidae</taxon>
        <taxon>Drosophila</taxon>
        <taxon>Sophophora</taxon>
    </lineage>
</organism>
<reference evidence="2" key="1">
    <citation type="submission" date="2025-08" db="UniProtKB">
        <authorList>
            <consortium name="RefSeq"/>
        </authorList>
    </citation>
    <scope>IDENTIFICATION</scope>
</reference>